<dbReference type="PANTHER" id="PTHR47690:SF1">
    <property type="entry name" value="GLUCOKINASE"/>
    <property type="match status" value="1"/>
</dbReference>
<dbReference type="EMBL" id="AJLO02000029">
    <property type="protein sequence ID" value="KOE98410.1"/>
    <property type="molecule type" value="Genomic_DNA"/>
</dbReference>
<dbReference type="Gene3D" id="3.40.367.20">
    <property type="match status" value="1"/>
</dbReference>
<dbReference type="InterPro" id="IPR050201">
    <property type="entry name" value="Bacterial_glucokinase"/>
</dbReference>
<dbReference type="SUPFAM" id="SSF53067">
    <property type="entry name" value="Actin-like ATPase domain"/>
    <property type="match status" value="1"/>
</dbReference>
<comment type="similarity">
    <text evidence="5">Belongs to the bacterial glucokinase family.</text>
</comment>
<dbReference type="GO" id="GO:0004340">
    <property type="term" value="F:glucokinase activity"/>
    <property type="evidence" value="ECO:0007669"/>
    <property type="project" value="InterPro"/>
</dbReference>
<dbReference type="Proteomes" id="UP000036890">
    <property type="component" value="Unassembled WGS sequence"/>
</dbReference>
<evidence type="ECO:0000313" key="6">
    <source>
        <dbReference type="EMBL" id="KOE98410.1"/>
    </source>
</evidence>
<dbReference type="Pfam" id="PF02685">
    <property type="entry name" value="Glucokinase"/>
    <property type="match status" value="1"/>
</dbReference>
<evidence type="ECO:0000256" key="1">
    <source>
        <dbReference type="ARBA" id="ARBA00022679"/>
    </source>
</evidence>
<dbReference type="AlphaFoldDB" id="A0A0L8A7X8"/>
<keyword evidence="2" id="KW-0547">Nucleotide-binding</keyword>
<evidence type="ECO:0000256" key="2">
    <source>
        <dbReference type="ARBA" id="ARBA00022741"/>
    </source>
</evidence>
<evidence type="ECO:0000313" key="7">
    <source>
        <dbReference type="Proteomes" id="UP000036890"/>
    </source>
</evidence>
<dbReference type="InterPro" id="IPR043129">
    <property type="entry name" value="ATPase_NBD"/>
</dbReference>
<dbReference type="RefSeq" id="WP_010482580.1">
    <property type="nucleotide sequence ID" value="NZ_AJLO02000029.1"/>
</dbReference>
<gene>
    <name evidence="6" type="ORF">W7K_15100</name>
</gene>
<name>A0A0L8A7X8_9GAMM</name>
<dbReference type="InterPro" id="IPR003836">
    <property type="entry name" value="Glucokinase"/>
</dbReference>
<dbReference type="GO" id="GO:0005829">
    <property type="term" value="C:cytosol"/>
    <property type="evidence" value="ECO:0007669"/>
    <property type="project" value="TreeGrafter"/>
</dbReference>
<dbReference type="GO" id="GO:0005536">
    <property type="term" value="F:D-glucose binding"/>
    <property type="evidence" value="ECO:0007669"/>
    <property type="project" value="InterPro"/>
</dbReference>
<dbReference type="Gene3D" id="3.30.420.40">
    <property type="match status" value="1"/>
</dbReference>
<proteinExistence type="inferred from homology"/>
<dbReference type="CDD" id="cd24008">
    <property type="entry name" value="ASKHA_NBD_GLK"/>
    <property type="match status" value="1"/>
</dbReference>
<reference evidence="6 7" key="1">
    <citation type="journal article" date="2012" name="J. Bacteriol.">
        <title>Genome sequence of a novel nicotine-degrading strain, Pseudomonas geniculata N1.</title>
        <authorList>
            <person name="Tang H."/>
            <person name="Yu H."/>
            <person name="Tai C."/>
            <person name="Huang K."/>
            <person name="Liu Y."/>
            <person name="Wang L."/>
            <person name="Yao Y."/>
            <person name="Wu G."/>
            <person name="Xu P."/>
        </authorList>
    </citation>
    <scope>NUCLEOTIDE SEQUENCE [LARGE SCALE GENOMIC DNA]</scope>
    <source>
        <strain evidence="6 7">N1</strain>
    </source>
</reference>
<keyword evidence="4" id="KW-0067">ATP-binding</keyword>
<accession>A0A0L8A7X8</accession>
<dbReference type="GO" id="GO:0006096">
    <property type="term" value="P:glycolytic process"/>
    <property type="evidence" value="ECO:0007669"/>
    <property type="project" value="InterPro"/>
</dbReference>
<dbReference type="OrthoDB" id="9800595at2"/>
<sequence>MTIAAASPVSSDSARGGPPRCLVVADVGGTFARLALAGTQPGQAPLLGSHRTYACAEHPSLAAILADFTAGLGQPVQTAVVAIAGLLDGDVLINSNLPWTVSLSATRAQSGLHELQLINDFEAVALAIPYLQPETLVPLNGDADPAQAFPALVLGAGTGLGAALRFADGGRPVLASEIGHAALGAGNALELQVLGKLLQRWAHVDNERVLSGSGLMNLYPCLCELRGVTPVWTSTEALIGAARSGEDVLAVETLQVFCAWLGSLAGDAAIAVGARSVYLAGGISAHVQDFLADGRFRERFLNKGVLTEVLRQVPVWRVEHGQLGVLGAAVWHAARQPTHD</sequence>
<comment type="caution">
    <text evidence="6">The sequence shown here is derived from an EMBL/GenBank/DDBJ whole genome shotgun (WGS) entry which is preliminary data.</text>
</comment>
<keyword evidence="1" id="KW-0808">Transferase</keyword>
<evidence type="ECO:0000256" key="4">
    <source>
        <dbReference type="ARBA" id="ARBA00022840"/>
    </source>
</evidence>
<organism evidence="6 7">
    <name type="scientific">Stenotrophomonas geniculata N1</name>
    <dbReference type="NCBI Taxonomy" id="1167641"/>
    <lineage>
        <taxon>Bacteria</taxon>
        <taxon>Pseudomonadati</taxon>
        <taxon>Pseudomonadota</taxon>
        <taxon>Gammaproteobacteria</taxon>
        <taxon>Lysobacterales</taxon>
        <taxon>Lysobacteraceae</taxon>
        <taxon>Stenotrophomonas</taxon>
    </lineage>
</organism>
<protein>
    <submittedName>
        <fullName evidence="6">Glucokinase</fullName>
    </submittedName>
</protein>
<dbReference type="PANTHER" id="PTHR47690">
    <property type="entry name" value="GLUCOKINASE"/>
    <property type="match status" value="1"/>
</dbReference>
<evidence type="ECO:0000256" key="3">
    <source>
        <dbReference type="ARBA" id="ARBA00022777"/>
    </source>
</evidence>
<evidence type="ECO:0000256" key="5">
    <source>
        <dbReference type="RuleBase" id="RU004046"/>
    </source>
</evidence>
<dbReference type="NCBIfam" id="NF009073">
    <property type="entry name" value="PRK12408.1"/>
    <property type="match status" value="1"/>
</dbReference>
<keyword evidence="3 6" id="KW-0418">Kinase</keyword>
<dbReference type="GO" id="GO:0005524">
    <property type="term" value="F:ATP binding"/>
    <property type="evidence" value="ECO:0007669"/>
    <property type="project" value="UniProtKB-KW"/>
</dbReference>